<dbReference type="PROSITE" id="PS50126">
    <property type="entry name" value="S1"/>
    <property type="match status" value="4"/>
</dbReference>
<evidence type="ECO:0000313" key="6">
    <source>
        <dbReference type="Proteomes" id="UP000001572"/>
    </source>
</evidence>
<sequence length="383" mass="42434">MSHDMEELMEEIEKSLIRPKRGEVVTGKVIQVSDKGITVNIGYKADGIVPRDEISNDPTITPQDVAKADDEISVYIIKTDDGEGNVLLSTKRVEHTKGWEDLEKIHDTESLVESKVVESVKGGVIAIARGIRCFIPASQLSDRYVDDLKTFVGKSFNAKVIEIDRQKNKAVLSRKEVLQQENKEKKADVFAKLEKGMQIRGEVKRLTNFGAFVDIGGIDGLVHISELSWGRVKNPSEVVSVEDQVEVKVIDFDETTGKVSLSIKQTQPEPWTLIADKFKAGDILEGKVVRLVDFGAFVELMPGLDGLVHISQISEAHIAKPSEELHVGQNVNVKVLDINIDGKRISLSMTAAQEDSTENEPTEYTDEDNNVTIGDIIDMNDKK</sequence>
<evidence type="ECO:0000256" key="1">
    <source>
        <dbReference type="ARBA" id="ARBA00006767"/>
    </source>
</evidence>
<dbReference type="CDD" id="cd05687">
    <property type="entry name" value="S1_RPS1_repeat_ec1_hs1"/>
    <property type="match status" value="1"/>
</dbReference>
<dbReference type="EMBL" id="CP000724">
    <property type="protein sequence ID" value="ABR48776.1"/>
    <property type="molecule type" value="Genomic_DNA"/>
</dbReference>
<keyword evidence="3" id="KW-0687">Ribonucleoprotein</keyword>
<dbReference type="Gene3D" id="2.40.50.140">
    <property type="entry name" value="Nucleic acid-binding proteins"/>
    <property type="match status" value="4"/>
</dbReference>
<dbReference type="InterPro" id="IPR035104">
    <property type="entry name" value="Ribosomal_protein_S1-like"/>
</dbReference>
<dbReference type="OrthoDB" id="9804077at2"/>
<dbReference type="SMART" id="SM00316">
    <property type="entry name" value="S1"/>
    <property type="match status" value="4"/>
</dbReference>
<dbReference type="PANTHER" id="PTHR10724:SF7">
    <property type="entry name" value="SMALL RIBOSOMAL SUBUNIT PROTEIN BS1C"/>
    <property type="match status" value="1"/>
</dbReference>
<keyword evidence="6" id="KW-1185">Reference proteome</keyword>
<feature type="domain" description="S1 motif" evidence="4">
    <location>
        <begin position="22"/>
        <end position="91"/>
    </location>
</feature>
<dbReference type="HOGENOM" id="CLU_015805_4_0_9"/>
<dbReference type="AlphaFoldDB" id="A6TRF8"/>
<reference evidence="6" key="1">
    <citation type="journal article" date="2016" name="Genome Announc.">
        <title>Complete genome sequence of Alkaliphilus metalliredigens strain QYMF, an alkaliphilic and metal-reducing bacterium isolated from borax-contaminated leachate ponds.</title>
        <authorList>
            <person name="Hwang C."/>
            <person name="Copeland A."/>
            <person name="Lucas S."/>
            <person name="Lapidus A."/>
            <person name="Barry K."/>
            <person name="Detter J.C."/>
            <person name="Glavina Del Rio T."/>
            <person name="Hammon N."/>
            <person name="Israni S."/>
            <person name="Dalin E."/>
            <person name="Tice H."/>
            <person name="Pitluck S."/>
            <person name="Chertkov O."/>
            <person name="Brettin T."/>
            <person name="Bruce D."/>
            <person name="Han C."/>
            <person name="Schmutz J."/>
            <person name="Larimer F."/>
            <person name="Land M.L."/>
            <person name="Hauser L."/>
            <person name="Kyrpides N."/>
            <person name="Mikhailova N."/>
            <person name="Ye Q."/>
            <person name="Zhou J."/>
            <person name="Richardson P."/>
            <person name="Fields M.W."/>
        </authorList>
    </citation>
    <scope>NUCLEOTIDE SEQUENCE [LARGE SCALE GENOMIC DNA]</scope>
    <source>
        <strain evidence="6">QYMF</strain>
    </source>
</reference>
<feature type="domain" description="S1 motif" evidence="4">
    <location>
        <begin position="196"/>
        <end position="264"/>
    </location>
</feature>
<keyword evidence="2" id="KW-0689">Ribosomal protein</keyword>
<feature type="domain" description="S1 motif" evidence="4">
    <location>
        <begin position="281"/>
        <end position="350"/>
    </location>
</feature>
<dbReference type="RefSeq" id="WP_012063750.1">
    <property type="nucleotide sequence ID" value="NC_009633.1"/>
</dbReference>
<dbReference type="Pfam" id="PF00575">
    <property type="entry name" value="S1"/>
    <property type="match status" value="4"/>
</dbReference>
<dbReference type="KEGG" id="amt:Amet_2624"/>
<dbReference type="eggNOG" id="COG0539">
    <property type="taxonomic scope" value="Bacteria"/>
</dbReference>
<dbReference type="SUPFAM" id="SSF50249">
    <property type="entry name" value="Nucleic acid-binding proteins"/>
    <property type="match status" value="4"/>
</dbReference>
<name>A6TRF8_ALKMQ</name>
<dbReference type="GO" id="GO:0003735">
    <property type="term" value="F:structural constituent of ribosome"/>
    <property type="evidence" value="ECO:0007669"/>
    <property type="project" value="TreeGrafter"/>
</dbReference>
<dbReference type="PRINTS" id="PR00681">
    <property type="entry name" value="RIBOSOMALS1"/>
</dbReference>
<evidence type="ECO:0000313" key="5">
    <source>
        <dbReference type="EMBL" id="ABR48776.1"/>
    </source>
</evidence>
<evidence type="ECO:0000256" key="2">
    <source>
        <dbReference type="ARBA" id="ARBA00022980"/>
    </source>
</evidence>
<feature type="domain" description="S1 motif" evidence="4">
    <location>
        <begin position="109"/>
        <end position="175"/>
    </location>
</feature>
<dbReference type="Proteomes" id="UP000001572">
    <property type="component" value="Chromosome"/>
</dbReference>
<comment type="similarity">
    <text evidence="1">Belongs to the bacterial ribosomal protein bS1 family.</text>
</comment>
<proteinExistence type="inferred from homology"/>
<accession>A6TRF8</accession>
<dbReference type="GO" id="GO:0003729">
    <property type="term" value="F:mRNA binding"/>
    <property type="evidence" value="ECO:0007669"/>
    <property type="project" value="UniProtKB-ARBA"/>
</dbReference>
<protein>
    <submittedName>
        <fullName evidence="5">RNA binding S1 domain protein</fullName>
    </submittedName>
</protein>
<dbReference type="InterPro" id="IPR012340">
    <property type="entry name" value="NA-bd_OB-fold"/>
</dbReference>
<dbReference type="FunFam" id="2.40.50.140:FF:000051">
    <property type="entry name" value="RNA-binding transcriptional accessory protein"/>
    <property type="match status" value="2"/>
</dbReference>
<dbReference type="InterPro" id="IPR003029">
    <property type="entry name" value="S1_domain"/>
</dbReference>
<dbReference type="CDD" id="cd04465">
    <property type="entry name" value="S1_RPS1_repeat_ec2_hs2"/>
    <property type="match status" value="1"/>
</dbReference>
<dbReference type="InterPro" id="IPR050437">
    <property type="entry name" value="Ribos_protein_bS1-like"/>
</dbReference>
<dbReference type="CDD" id="cd05688">
    <property type="entry name" value="S1_RPS1_repeat_ec3"/>
    <property type="match status" value="1"/>
</dbReference>
<dbReference type="NCBIfam" id="NF005208">
    <property type="entry name" value="PRK06676.1"/>
    <property type="match status" value="1"/>
</dbReference>
<evidence type="ECO:0000259" key="4">
    <source>
        <dbReference type="PROSITE" id="PS50126"/>
    </source>
</evidence>
<dbReference type="PANTHER" id="PTHR10724">
    <property type="entry name" value="30S RIBOSOMAL PROTEIN S1"/>
    <property type="match status" value="1"/>
</dbReference>
<gene>
    <name evidence="5" type="ordered locus">Amet_2624</name>
</gene>
<organism evidence="5 6">
    <name type="scientific">Alkaliphilus metalliredigens (strain QYMF)</name>
    <dbReference type="NCBI Taxonomy" id="293826"/>
    <lineage>
        <taxon>Bacteria</taxon>
        <taxon>Bacillati</taxon>
        <taxon>Bacillota</taxon>
        <taxon>Clostridia</taxon>
        <taxon>Peptostreptococcales</taxon>
        <taxon>Natronincolaceae</taxon>
        <taxon>Alkaliphilus</taxon>
    </lineage>
</organism>
<dbReference type="GO" id="GO:0022627">
    <property type="term" value="C:cytosolic small ribosomal subunit"/>
    <property type="evidence" value="ECO:0007669"/>
    <property type="project" value="TreeGrafter"/>
</dbReference>
<evidence type="ECO:0000256" key="3">
    <source>
        <dbReference type="ARBA" id="ARBA00023274"/>
    </source>
</evidence>
<dbReference type="STRING" id="293826.Amet_2624"/>
<dbReference type="GO" id="GO:0006412">
    <property type="term" value="P:translation"/>
    <property type="evidence" value="ECO:0007669"/>
    <property type="project" value="TreeGrafter"/>
</dbReference>